<keyword evidence="3" id="KW-0238">DNA-binding</keyword>
<dbReference type="Gene3D" id="1.10.10.60">
    <property type="entry name" value="Homeodomain-like"/>
    <property type="match status" value="1"/>
</dbReference>
<evidence type="ECO:0000256" key="3">
    <source>
        <dbReference type="ARBA" id="ARBA00023125"/>
    </source>
</evidence>
<dbReference type="InterPro" id="IPR017930">
    <property type="entry name" value="Myb_dom"/>
</dbReference>
<feature type="domain" description="HTH myb-type" evidence="7">
    <location>
        <begin position="122"/>
        <end position="173"/>
    </location>
</feature>
<keyword evidence="5" id="KW-0539">Nucleus</keyword>
<feature type="region of interest" description="Disordered" evidence="6">
    <location>
        <begin position="309"/>
        <end position="372"/>
    </location>
</feature>
<comment type="caution">
    <text evidence="8">The sequence shown here is derived from an EMBL/GenBank/DDBJ whole genome shotgun (WGS) entry which is preliminary data.</text>
</comment>
<dbReference type="Proteomes" id="UP000823388">
    <property type="component" value="Chromosome 3N"/>
</dbReference>
<dbReference type="PANTHER" id="PTHR31442:SF29">
    <property type="entry name" value="HOMEODOMAIN-LIKE SUPERFAMILY PROTEIN"/>
    <property type="match status" value="1"/>
</dbReference>
<evidence type="ECO:0000259" key="7">
    <source>
        <dbReference type="PROSITE" id="PS51294"/>
    </source>
</evidence>
<evidence type="ECO:0000256" key="5">
    <source>
        <dbReference type="ARBA" id="ARBA00023242"/>
    </source>
</evidence>
<dbReference type="PROSITE" id="PS51294">
    <property type="entry name" value="HTH_MYB"/>
    <property type="match status" value="1"/>
</dbReference>
<feature type="region of interest" description="Disordered" evidence="6">
    <location>
        <begin position="89"/>
        <end position="112"/>
    </location>
</feature>
<feature type="compositionally biased region" description="Low complexity" evidence="6">
    <location>
        <begin position="363"/>
        <end position="372"/>
    </location>
</feature>
<proteinExistence type="predicted"/>
<evidence type="ECO:0000256" key="1">
    <source>
        <dbReference type="ARBA" id="ARBA00004123"/>
    </source>
</evidence>
<dbReference type="GO" id="GO:0003677">
    <property type="term" value="F:DNA binding"/>
    <property type="evidence" value="ECO:0007669"/>
    <property type="project" value="UniProtKB-KW"/>
</dbReference>
<name>A0A8T0UBA9_PANVG</name>
<evidence type="ECO:0000256" key="2">
    <source>
        <dbReference type="ARBA" id="ARBA00023015"/>
    </source>
</evidence>
<dbReference type="GO" id="GO:0005634">
    <property type="term" value="C:nucleus"/>
    <property type="evidence" value="ECO:0007669"/>
    <property type="project" value="UniProtKB-SubCell"/>
</dbReference>
<gene>
    <name evidence="8" type="ORF">PVAP13_3NG295100</name>
</gene>
<evidence type="ECO:0000256" key="6">
    <source>
        <dbReference type="SAM" id="MobiDB-lite"/>
    </source>
</evidence>
<dbReference type="GO" id="GO:0003700">
    <property type="term" value="F:DNA-binding transcription factor activity"/>
    <property type="evidence" value="ECO:0007669"/>
    <property type="project" value="InterPro"/>
</dbReference>
<keyword evidence="2" id="KW-0805">Transcription regulation</keyword>
<feature type="compositionally biased region" description="Gly residues" evidence="6">
    <location>
        <begin position="313"/>
        <end position="323"/>
    </location>
</feature>
<reference evidence="8 9" key="1">
    <citation type="submission" date="2020-05" db="EMBL/GenBank/DDBJ databases">
        <title>WGS assembly of Panicum virgatum.</title>
        <authorList>
            <person name="Lovell J.T."/>
            <person name="Jenkins J."/>
            <person name="Shu S."/>
            <person name="Juenger T.E."/>
            <person name="Schmutz J."/>
        </authorList>
    </citation>
    <scope>NUCLEOTIDE SEQUENCE [LARGE SCALE GENOMIC DNA]</scope>
    <source>
        <strain evidence="9">cv. AP13</strain>
    </source>
</reference>
<dbReference type="InterPro" id="IPR001005">
    <property type="entry name" value="SANT/Myb"/>
</dbReference>
<comment type="subcellular location">
    <subcellularLocation>
        <location evidence="1">Nucleus</location>
    </subcellularLocation>
</comment>
<dbReference type="InterPro" id="IPR009057">
    <property type="entry name" value="Homeodomain-like_sf"/>
</dbReference>
<dbReference type="SUPFAM" id="SSF46689">
    <property type="entry name" value="Homeodomain-like"/>
    <property type="match status" value="1"/>
</dbReference>
<dbReference type="Pfam" id="PF00249">
    <property type="entry name" value="Myb_DNA-binding"/>
    <property type="match status" value="1"/>
</dbReference>
<evidence type="ECO:0000313" key="8">
    <source>
        <dbReference type="EMBL" id="KAG2621952.1"/>
    </source>
</evidence>
<keyword evidence="4" id="KW-0804">Transcription</keyword>
<accession>A0A8T0UBA9</accession>
<dbReference type="InterPro" id="IPR044841">
    <property type="entry name" value="LUX/BOA-like"/>
</dbReference>
<evidence type="ECO:0000256" key="4">
    <source>
        <dbReference type="ARBA" id="ARBA00023163"/>
    </source>
</evidence>
<dbReference type="EMBL" id="CM029042">
    <property type="protein sequence ID" value="KAG2621952.1"/>
    <property type="molecule type" value="Genomic_DNA"/>
</dbReference>
<evidence type="ECO:0000313" key="9">
    <source>
        <dbReference type="Proteomes" id="UP000823388"/>
    </source>
</evidence>
<dbReference type="AlphaFoldDB" id="A0A8T0UBA9"/>
<organism evidence="8 9">
    <name type="scientific">Panicum virgatum</name>
    <name type="common">Blackwell switchgrass</name>
    <dbReference type="NCBI Taxonomy" id="38727"/>
    <lineage>
        <taxon>Eukaryota</taxon>
        <taxon>Viridiplantae</taxon>
        <taxon>Streptophyta</taxon>
        <taxon>Embryophyta</taxon>
        <taxon>Tracheophyta</taxon>
        <taxon>Spermatophyta</taxon>
        <taxon>Magnoliopsida</taxon>
        <taxon>Liliopsida</taxon>
        <taxon>Poales</taxon>
        <taxon>Poaceae</taxon>
        <taxon>PACMAD clade</taxon>
        <taxon>Panicoideae</taxon>
        <taxon>Panicodae</taxon>
        <taxon>Paniceae</taxon>
        <taxon>Panicinae</taxon>
        <taxon>Panicum</taxon>
        <taxon>Panicum sect. Hiantes</taxon>
    </lineage>
</organism>
<protein>
    <recommendedName>
        <fullName evidence="7">HTH myb-type domain-containing protein</fullName>
    </recommendedName>
</protein>
<keyword evidence="9" id="KW-1185">Reference proteome</keyword>
<dbReference type="InterPro" id="IPR006447">
    <property type="entry name" value="Myb_dom_plants"/>
</dbReference>
<dbReference type="NCBIfam" id="TIGR01557">
    <property type="entry name" value="myb_SHAQKYF"/>
    <property type="match status" value="1"/>
</dbReference>
<dbReference type="FunFam" id="1.10.10.60:FF:000007">
    <property type="entry name" value="Two-component response regulator"/>
    <property type="match status" value="1"/>
</dbReference>
<dbReference type="PANTHER" id="PTHR31442">
    <property type="entry name" value="HOMEODOMAIN-LIKE SUPERFAMILY PROTEIN-RELATED"/>
    <property type="match status" value="1"/>
</dbReference>
<sequence>MPNLRKLKLAFNASNADQQSTIPVGIEYLSELKEVSAKICGVGPEESHRRAAELAFRDAIRVHDRFQRVNVQCVKQIIECKDDQSSITTVEYSPHDSIPRNRGGGGGSDEPARMLKRPRLVWTPQLHKRFVDAVAHLGIKNAMPKTIMQLMSVDGLTRENVASHLQKYRLYHKRMQGLGGGGGGGGCAGGSHSSGSGTDAATEHLFATGPVPFLPYPCPPFAPMGAAHHHHHHAPQIGHFHHPAARPLGHYGPTGAGFDHGFLSRAVGAGAPPVGPPGMHHHRMMAPASFADDMDLGSRGGPGGLYLKRMQGLSGGGGRGAGGKHSASGTDSTGGSGTTNSAVTFDATHTHSIGTDSTGGSGTTSSGTDASI</sequence>